<dbReference type="SUPFAM" id="SSF57756">
    <property type="entry name" value="Retrovirus zinc finger-like domains"/>
    <property type="match status" value="1"/>
</dbReference>
<organism evidence="3 4">
    <name type="scientific">Talaromyces stipitatus (strain ATCC 10500 / CBS 375.48 / QM 6759 / NRRL 1006)</name>
    <name type="common">Penicillium stipitatum</name>
    <dbReference type="NCBI Taxonomy" id="441959"/>
    <lineage>
        <taxon>Eukaryota</taxon>
        <taxon>Fungi</taxon>
        <taxon>Dikarya</taxon>
        <taxon>Ascomycota</taxon>
        <taxon>Pezizomycotina</taxon>
        <taxon>Eurotiomycetes</taxon>
        <taxon>Eurotiomycetidae</taxon>
        <taxon>Eurotiales</taxon>
        <taxon>Trichocomaceae</taxon>
        <taxon>Talaromyces</taxon>
        <taxon>Talaromyces sect. Talaromyces</taxon>
    </lineage>
</organism>
<dbReference type="InterPro" id="IPR036875">
    <property type="entry name" value="Znf_CCHC_sf"/>
</dbReference>
<evidence type="ECO:0000313" key="4">
    <source>
        <dbReference type="Proteomes" id="UP000001745"/>
    </source>
</evidence>
<dbReference type="AlphaFoldDB" id="B8LU17"/>
<dbReference type="InParanoid" id="B8LU17"/>
<dbReference type="RefSeq" id="XP_002341234.1">
    <property type="nucleotide sequence ID" value="XM_002341193.1"/>
</dbReference>
<dbReference type="Gene3D" id="4.10.60.10">
    <property type="entry name" value="Zinc finger, CCHC-type"/>
    <property type="match status" value="1"/>
</dbReference>
<dbReference type="VEuPathDB" id="FungiDB:TSTA_072400"/>
<dbReference type="GO" id="GO:0008270">
    <property type="term" value="F:zinc ion binding"/>
    <property type="evidence" value="ECO:0007669"/>
    <property type="project" value="UniProtKB-KW"/>
</dbReference>
<evidence type="ECO:0000259" key="2">
    <source>
        <dbReference type="PROSITE" id="PS50158"/>
    </source>
</evidence>
<dbReference type="GeneID" id="8101133"/>
<dbReference type="InterPro" id="IPR001878">
    <property type="entry name" value="Znf_CCHC"/>
</dbReference>
<dbReference type="OrthoDB" id="4365667at2759"/>
<accession>B8LU17</accession>
<evidence type="ECO:0000256" key="1">
    <source>
        <dbReference type="PROSITE-ProRule" id="PRU00047"/>
    </source>
</evidence>
<dbReference type="Proteomes" id="UP000001745">
    <property type="component" value="Unassembled WGS sequence"/>
</dbReference>
<gene>
    <name evidence="3" type="ORF">TSTA_072400</name>
</gene>
<feature type="domain" description="CCHC-type" evidence="2">
    <location>
        <begin position="94"/>
        <end position="110"/>
    </location>
</feature>
<dbReference type="HOGENOM" id="CLU_1344035_0_0_1"/>
<keyword evidence="1" id="KW-0863">Zinc-finger</keyword>
<evidence type="ECO:0000313" key="3">
    <source>
        <dbReference type="EMBL" id="EED23847.1"/>
    </source>
</evidence>
<dbReference type="EMBL" id="EQ962652">
    <property type="protein sequence ID" value="EED23847.1"/>
    <property type="molecule type" value="Genomic_DNA"/>
</dbReference>
<dbReference type="GO" id="GO:0003676">
    <property type="term" value="F:nucleic acid binding"/>
    <property type="evidence" value="ECO:0007669"/>
    <property type="project" value="InterPro"/>
</dbReference>
<proteinExistence type="predicted"/>
<name>B8LU17_TALSN</name>
<dbReference type="PhylomeDB" id="B8LU17"/>
<reference evidence="4" key="1">
    <citation type="journal article" date="2015" name="Genome Announc.">
        <title>Genome sequence of the AIDS-associated pathogen Penicillium marneffei (ATCC18224) and its near taxonomic relative Talaromyces stipitatus (ATCC10500).</title>
        <authorList>
            <person name="Nierman W.C."/>
            <person name="Fedorova-Abrams N.D."/>
            <person name="Andrianopoulos A."/>
        </authorList>
    </citation>
    <scope>NUCLEOTIDE SEQUENCE [LARGE SCALE GENOMIC DNA]</scope>
    <source>
        <strain evidence="4">ATCC 10500 / CBS 375.48 / QM 6759 / NRRL 1006</strain>
    </source>
</reference>
<dbReference type="SMART" id="SM00343">
    <property type="entry name" value="ZnF_C2HC"/>
    <property type="match status" value="1"/>
</dbReference>
<sequence>MQRAMIAKRNNREKGWPDFVKACSLTANRLEQISLNEDRVKGRAANPHGTTPLLSTRASIPITTAASPLNNNSQYHSGNRLTKKARALLIKEGKCFKCKMLGHIGKDCPNTPNRSTELKELEKLIGREKDSLTISVQVAKNTHSISAKALTDTGANGLAFMDIHFAILLSEFLQVRTHRMELDCAIRGYDRKEASPITHAIVFI</sequence>
<dbReference type="PROSITE" id="PS50158">
    <property type="entry name" value="ZF_CCHC"/>
    <property type="match status" value="1"/>
</dbReference>
<keyword evidence="1" id="KW-0862">Zinc</keyword>
<keyword evidence="1" id="KW-0479">Metal-binding</keyword>
<dbReference type="Pfam" id="PF00098">
    <property type="entry name" value="zf-CCHC"/>
    <property type="match status" value="1"/>
</dbReference>
<protein>
    <recommendedName>
        <fullName evidence="2">CCHC-type domain-containing protein</fullName>
    </recommendedName>
</protein>
<keyword evidence="4" id="KW-1185">Reference proteome</keyword>